<accession>A0ABT5AI27</accession>
<gene>
    <name evidence="2" type="ORF">PN451_11160</name>
</gene>
<dbReference type="RefSeq" id="WP_271796193.1">
    <property type="nucleotide sequence ID" value="NZ_JAQMUC010000062.1"/>
</dbReference>
<organism evidence="2 3">
    <name type="scientific">Dolichospermum planctonicum CS-1226</name>
    <dbReference type="NCBI Taxonomy" id="3021751"/>
    <lineage>
        <taxon>Bacteria</taxon>
        <taxon>Bacillati</taxon>
        <taxon>Cyanobacteriota</taxon>
        <taxon>Cyanophyceae</taxon>
        <taxon>Nostocales</taxon>
        <taxon>Aphanizomenonaceae</taxon>
        <taxon>Dolichospermum</taxon>
        <taxon>Dolichospermum planctonicum</taxon>
    </lineage>
</organism>
<evidence type="ECO:0000313" key="3">
    <source>
        <dbReference type="Proteomes" id="UP001211249"/>
    </source>
</evidence>
<proteinExistence type="predicted"/>
<feature type="region of interest" description="Disordered" evidence="1">
    <location>
        <begin position="134"/>
        <end position="172"/>
    </location>
</feature>
<dbReference type="Proteomes" id="UP001211249">
    <property type="component" value="Unassembled WGS sequence"/>
</dbReference>
<evidence type="ECO:0000256" key="1">
    <source>
        <dbReference type="SAM" id="MobiDB-lite"/>
    </source>
</evidence>
<name>A0ABT5AI27_9CYAN</name>
<dbReference type="EMBL" id="JAQMUC010000062">
    <property type="protein sequence ID" value="MDB9536377.1"/>
    <property type="molecule type" value="Genomic_DNA"/>
</dbReference>
<feature type="compositionally biased region" description="Low complexity" evidence="1">
    <location>
        <begin position="137"/>
        <end position="172"/>
    </location>
</feature>
<evidence type="ECO:0000313" key="2">
    <source>
        <dbReference type="EMBL" id="MDB9536377.1"/>
    </source>
</evidence>
<protein>
    <submittedName>
        <fullName evidence="2">PT domain-containing protein</fullName>
    </submittedName>
</protein>
<reference evidence="2 3" key="1">
    <citation type="submission" date="2023-01" db="EMBL/GenBank/DDBJ databases">
        <title>Genomes from the Australian National Cyanobacteria Reference Collection.</title>
        <authorList>
            <person name="Willis A."/>
            <person name="Lee E.M.F."/>
        </authorList>
    </citation>
    <scope>NUCLEOTIDE SEQUENCE [LARGE SCALE GENOMIC DNA]</scope>
    <source>
        <strain evidence="2 3">CS-1226</strain>
    </source>
</reference>
<comment type="caution">
    <text evidence="2">The sequence shown here is derived from an EMBL/GenBank/DDBJ whole genome shotgun (WGS) entry which is preliminary data.</text>
</comment>
<keyword evidence="3" id="KW-1185">Reference proteome</keyword>
<sequence length="473" mass="53179">MLLSLNLLQRILYLFFPISIITSFGIKSVSAAPIELDENWDSVSLLIKPVPVVDNLQNSRQNNGDIRETDSSVFFPLDENSNSFPELTAQITNFGILENLNTVFDSGFLPQNLHSIPILIAAPENFNPQLRLTSQRVSPPQAQPTSQPTSTVQLTSQPTSTVQLTSQPTSTTPVRPAFILESIQTGFRRDMNSSQQENQIIEPVFQFRLFNGEKIKLKTAFNKLSQPKFASITNIPLQLGWEGKTGKYTLKLGAGIDLFNRLPMALNFNAQIDRPIAVKLNPDYSLKSGLFLSAVVEQSPYKTSVKTLENQITAMRSGFNTFWQIDPNTSFFGSYRVGLYNDGNFEQQIFNRLEHKWGEFWFAGNVFAWKYTSDRQESSGYFSPVSSLVYNGEIGWGKNIFSFLNCRLNTTWGRQRVNGDKSGGTGYQTRCTVKMSPNIALDLSYSLGKSHNLMTGESLYNNRTLTGQLQIKF</sequence>